<reference evidence="2 3" key="1">
    <citation type="journal article" date="2019" name="Int. J. Syst. Evol. Microbiol.">
        <title>The Global Catalogue of Microorganisms (GCM) 10K type strain sequencing project: providing services to taxonomists for standard genome sequencing and annotation.</title>
        <authorList>
            <consortium name="The Broad Institute Genomics Platform"/>
            <consortium name="The Broad Institute Genome Sequencing Center for Infectious Disease"/>
            <person name="Wu L."/>
            <person name="Ma J."/>
        </authorList>
    </citation>
    <scope>NUCLEOTIDE SEQUENCE [LARGE SCALE GENOMIC DNA]</scope>
    <source>
        <strain evidence="2 3">JCM 4565</strain>
    </source>
</reference>
<evidence type="ECO:0000256" key="1">
    <source>
        <dbReference type="SAM" id="MobiDB-lite"/>
    </source>
</evidence>
<evidence type="ECO:0000313" key="3">
    <source>
        <dbReference type="Proteomes" id="UP001500063"/>
    </source>
</evidence>
<gene>
    <name evidence="2" type="ORF">GCM10010319_21770</name>
</gene>
<keyword evidence="3" id="KW-1185">Reference proteome</keyword>
<evidence type="ECO:0000313" key="2">
    <source>
        <dbReference type="EMBL" id="GAA0345142.1"/>
    </source>
</evidence>
<proteinExistence type="predicted"/>
<accession>A0ABN0WRR9</accession>
<protein>
    <submittedName>
        <fullName evidence="2">Uncharacterized protein</fullName>
    </submittedName>
</protein>
<name>A0ABN0WRR9_9ACTN</name>
<sequence length="79" mass="7814">MKPGAELTEMPIQAPDSARVLPGDVEPSGSPQDDVGGAGCRGPGNEGEAGQGSGEGCEGVVSHEAGLYRLEQSADGCGM</sequence>
<feature type="region of interest" description="Disordered" evidence="1">
    <location>
        <begin position="1"/>
        <end position="58"/>
    </location>
</feature>
<organism evidence="2 3">
    <name type="scientific">Streptomyces blastmyceticus</name>
    <dbReference type="NCBI Taxonomy" id="68180"/>
    <lineage>
        <taxon>Bacteria</taxon>
        <taxon>Bacillati</taxon>
        <taxon>Actinomycetota</taxon>
        <taxon>Actinomycetes</taxon>
        <taxon>Kitasatosporales</taxon>
        <taxon>Streptomycetaceae</taxon>
        <taxon>Streptomyces</taxon>
    </lineage>
</organism>
<dbReference type="EMBL" id="BAAABW010000013">
    <property type="protein sequence ID" value="GAA0345142.1"/>
    <property type="molecule type" value="Genomic_DNA"/>
</dbReference>
<feature type="compositionally biased region" description="Gly residues" evidence="1">
    <location>
        <begin position="36"/>
        <end position="57"/>
    </location>
</feature>
<comment type="caution">
    <text evidence="2">The sequence shown here is derived from an EMBL/GenBank/DDBJ whole genome shotgun (WGS) entry which is preliminary data.</text>
</comment>
<dbReference type="Proteomes" id="UP001500063">
    <property type="component" value="Unassembled WGS sequence"/>
</dbReference>